<evidence type="ECO:0000313" key="3">
    <source>
        <dbReference type="EMBL" id="SPO23748.1"/>
    </source>
</evidence>
<reference evidence="3 4" key="1">
    <citation type="submission" date="2018-03" db="EMBL/GenBank/DDBJ databases">
        <authorList>
            <person name="Guldener U."/>
        </authorList>
    </citation>
    <scope>NUCLEOTIDE SEQUENCE [LARGE SCALE GENOMIC DNA]</scope>
    <source>
        <strain evidence="3 4">NBRC100155</strain>
    </source>
</reference>
<feature type="domain" description="DNA replication complex GINS protein SLD5 C-terminal" evidence="2">
    <location>
        <begin position="292"/>
        <end position="344"/>
    </location>
</feature>
<sequence>MPLPRYSIDDGADADEETFEESYASHNAASTSRLPASVSSLPPNAGGGTLAPSSSYAGGRSLSPSLSAFNDAPPSSLDIDALLRSTTSDPTTTTTSSKSYTSATSTGWPYNPTSPIARLSPFEQLTLYMSSQKSSPELLPFPTTAFEALISQMEQQQGILDSLLHLSSSSTMPDDQEEGGGVNEDEFLRLNLVQVDLERSKWLLKQIVRCRMDLLQKYAGFVQGRAGERRKLNGTEGRFVAQYWQLKKDHFQSAVLGFLPEQLHDLNAGPEESLSQQQDQQSNSSSNMVPGPDLDAPVFIRCLEDCDNITLPDGESATLSKESVHLLRYRSVRHLVYQGSVVLL</sequence>
<dbReference type="InterPro" id="IPR038749">
    <property type="entry name" value="Sld5_GINS_A"/>
</dbReference>
<gene>
    <name evidence="3" type="ORF">UTRI_03719_B</name>
</gene>
<dbReference type="InterPro" id="IPR031633">
    <property type="entry name" value="SLD5_C"/>
</dbReference>
<dbReference type="AlphaFoldDB" id="A0A5C3DZT8"/>
<evidence type="ECO:0000259" key="2">
    <source>
        <dbReference type="Pfam" id="PF16922"/>
    </source>
</evidence>
<feature type="region of interest" description="Disordered" evidence="1">
    <location>
        <begin position="270"/>
        <end position="290"/>
    </location>
</feature>
<dbReference type="Pfam" id="PF16922">
    <property type="entry name" value="SLD5_C"/>
    <property type="match status" value="1"/>
</dbReference>
<evidence type="ECO:0000313" key="4">
    <source>
        <dbReference type="Proteomes" id="UP000324022"/>
    </source>
</evidence>
<dbReference type="PANTHER" id="PTHR21206">
    <property type="entry name" value="SLD5 PROTEIN"/>
    <property type="match status" value="1"/>
</dbReference>
<proteinExistence type="predicted"/>
<feature type="compositionally biased region" description="Acidic residues" evidence="1">
    <location>
        <begin position="10"/>
        <end position="20"/>
    </location>
</feature>
<keyword evidence="4" id="KW-1185">Reference proteome</keyword>
<dbReference type="SUPFAM" id="SSF158573">
    <property type="entry name" value="GINS helical bundle-like"/>
    <property type="match status" value="1"/>
</dbReference>
<dbReference type="CDD" id="cd21692">
    <property type="entry name" value="GINS_B_Sld5"/>
    <property type="match status" value="1"/>
</dbReference>
<dbReference type="PANTHER" id="PTHR21206:SF0">
    <property type="entry name" value="DNA REPLICATION COMPLEX GINS PROTEIN SLD5"/>
    <property type="match status" value="1"/>
</dbReference>
<dbReference type="InterPro" id="IPR008591">
    <property type="entry name" value="GINS_Sld5"/>
</dbReference>
<accession>A0A5C3DZT8</accession>
<feature type="compositionally biased region" description="Polar residues" evidence="1">
    <location>
        <begin position="24"/>
        <end position="42"/>
    </location>
</feature>
<dbReference type="CDD" id="cd11711">
    <property type="entry name" value="GINS_A_Sld5"/>
    <property type="match status" value="1"/>
</dbReference>
<dbReference type="OrthoDB" id="338231at2759"/>
<dbReference type="Gene3D" id="1.20.58.1030">
    <property type="match status" value="1"/>
</dbReference>
<dbReference type="GO" id="GO:0006261">
    <property type="term" value="P:DNA-templated DNA replication"/>
    <property type="evidence" value="ECO:0007669"/>
    <property type="project" value="InterPro"/>
</dbReference>
<feature type="compositionally biased region" description="Low complexity" evidence="1">
    <location>
        <begin position="275"/>
        <end position="287"/>
    </location>
</feature>
<dbReference type="GO" id="GO:0000727">
    <property type="term" value="P:double-strand break repair via break-induced replication"/>
    <property type="evidence" value="ECO:0007669"/>
    <property type="project" value="TreeGrafter"/>
</dbReference>
<dbReference type="Gene3D" id="3.40.5.60">
    <property type="match status" value="1"/>
</dbReference>
<evidence type="ECO:0000256" key="1">
    <source>
        <dbReference type="SAM" id="MobiDB-lite"/>
    </source>
</evidence>
<name>A0A5C3DZT8_9BASI</name>
<feature type="compositionally biased region" description="Low complexity" evidence="1">
    <location>
        <begin position="85"/>
        <end position="106"/>
    </location>
</feature>
<dbReference type="GO" id="GO:0000811">
    <property type="term" value="C:GINS complex"/>
    <property type="evidence" value="ECO:0007669"/>
    <property type="project" value="TreeGrafter"/>
</dbReference>
<dbReference type="Proteomes" id="UP000324022">
    <property type="component" value="Unassembled WGS sequence"/>
</dbReference>
<dbReference type="InterPro" id="IPR036224">
    <property type="entry name" value="GINS_bundle-like_dom_sf"/>
</dbReference>
<dbReference type="SUPFAM" id="SSF160059">
    <property type="entry name" value="PriA/YqbF domain"/>
    <property type="match status" value="1"/>
</dbReference>
<dbReference type="EMBL" id="OOIN01000006">
    <property type="protein sequence ID" value="SPO23748.1"/>
    <property type="molecule type" value="Genomic_DNA"/>
</dbReference>
<organism evidence="3 4">
    <name type="scientific">Ustilago trichophora</name>
    <dbReference type="NCBI Taxonomy" id="86804"/>
    <lineage>
        <taxon>Eukaryota</taxon>
        <taxon>Fungi</taxon>
        <taxon>Dikarya</taxon>
        <taxon>Basidiomycota</taxon>
        <taxon>Ustilaginomycotina</taxon>
        <taxon>Ustilaginomycetes</taxon>
        <taxon>Ustilaginales</taxon>
        <taxon>Ustilaginaceae</taxon>
        <taxon>Ustilago</taxon>
    </lineage>
</organism>
<protein>
    <submittedName>
        <fullName evidence="3">Related to SLD5 - subunit of the GINS complex</fullName>
    </submittedName>
</protein>
<feature type="region of interest" description="Disordered" evidence="1">
    <location>
        <begin position="1"/>
        <end position="57"/>
    </location>
</feature>
<feature type="region of interest" description="Disordered" evidence="1">
    <location>
        <begin position="85"/>
        <end position="113"/>
    </location>
</feature>